<protein>
    <submittedName>
        <fullName evidence="2">Uncharacterized protein</fullName>
    </submittedName>
</protein>
<comment type="caution">
    <text evidence="2">The sequence shown here is derived from an EMBL/GenBank/DDBJ whole genome shotgun (WGS) entry which is preliminary data.</text>
</comment>
<feature type="compositionally biased region" description="Basic and acidic residues" evidence="1">
    <location>
        <begin position="81"/>
        <end position="105"/>
    </location>
</feature>
<organism evidence="2 3">
    <name type="scientific">Phlyctema vagabunda</name>
    <dbReference type="NCBI Taxonomy" id="108571"/>
    <lineage>
        <taxon>Eukaryota</taxon>
        <taxon>Fungi</taxon>
        <taxon>Dikarya</taxon>
        <taxon>Ascomycota</taxon>
        <taxon>Pezizomycotina</taxon>
        <taxon>Leotiomycetes</taxon>
        <taxon>Helotiales</taxon>
        <taxon>Dermateaceae</taxon>
        <taxon>Phlyctema</taxon>
    </lineage>
</organism>
<proteinExistence type="predicted"/>
<keyword evidence="3" id="KW-1185">Reference proteome</keyword>
<evidence type="ECO:0000256" key="1">
    <source>
        <dbReference type="SAM" id="MobiDB-lite"/>
    </source>
</evidence>
<dbReference type="Proteomes" id="UP001629113">
    <property type="component" value="Unassembled WGS sequence"/>
</dbReference>
<feature type="compositionally biased region" description="Basic and acidic residues" evidence="1">
    <location>
        <begin position="60"/>
        <end position="72"/>
    </location>
</feature>
<gene>
    <name evidence="2" type="ORF">PVAG01_03576</name>
</gene>
<sequence length="113" mass="11467">MASNDLLAGAARAKREFNTPGAKEGHGGSDSLTESGVDSSVESRFPGAQVSYGSAASGGGDHREIPKSEGGDVLKSGRTTKAKDFEGQAGPEDKADLDRRDRGGGDDVQTGSA</sequence>
<accession>A0ABR4PLX6</accession>
<feature type="region of interest" description="Disordered" evidence="1">
    <location>
        <begin position="1"/>
        <end position="113"/>
    </location>
</feature>
<reference evidence="2 3" key="1">
    <citation type="submission" date="2024-06" db="EMBL/GenBank/DDBJ databases">
        <title>Complete genome of Phlyctema vagabunda strain 19-DSS-EL-015.</title>
        <authorList>
            <person name="Fiorenzani C."/>
        </authorList>
    </citation>
    <scope>NUCLEOTIDE SEQUENCE [LARGE SCALE GENOMIC DNA]</scope>
    <source>
        <strain evidence="2 3">19-DSS-EL-015</strain>
    </source>
</reference>
<evidence type="ECO:0000313" key="3">
    <source>
        <dbReference type="Proteomes" id="UP001629113"/>
    </source>
</evidence>
<feature type="compositionally biased region" description="Polar residues" evidence="1">
    <location>
        <begin position="30"/>
        <end position="42"/>
    </location>
</feature>
<evidence type="ECO:0000313" key="2">
    <source>
        <dbReference type="EMBL" id="KAL3424295.1"/>
    </source>
</evidence>
<feature type="compositionally biased region" description="Basic and acidic residues" evidence="1">
    <location>
        <begin position="13"/>
        <end position="27"/>
    </location>
</feature>
<name>A0ABR4PLX6_9HELO</name>
<dbReference type="EMBL" id="JBFCZG010000003">
    <property type="protein sequence ID" value="KAL3424295.1"/>
    <property type="molecule type" value="Genomic_DNA"/>
</dbReference>